<keyword evidence="2" id="KW-1185">Reference proteome</keyword>
<dbReference type="OrthoDB" id="278697at2"/>
<organism evidence="1 2">
    <name type="scientific">Legionella beliardensis</name>
    <dbReference type="NCBI Taxonomy" id="91822"/>
    <lineage>
        <taxon>Bacteria</taxon>
        <taxon>Pseudomonadati</taxon>
        <taxon>Pseudomonadota</taxon>
        <taxon>Gammaproteobacteria</taxon>
        <taxon>Legionellales</taxon>
        <taxon>Legionellaceae</taxon>
        <taxon>Legionella</taxon>
    </lineage>
</organism>
<evidence type="ECO:0000313" key="1">
    <source>
        <dbReference type="EMBL" id="STX28172.1"/>
    </source>
</evidence>
<dbReference type="AlphaFoldDB" id="A0A378HZJ4"/>
<protein>
    <submittedName>
        <fullName evidence="1">Uncharacterized conserved protein</fullName>
    </submittedName>
</protein>
<dbReference type="Proteomes" id="UP000254968">
    <property type="component" value="Unassembled WGS sequence"/>
</dbReference>
<name>A0A378HZJ4_9GAMM</name>
<proteinExistence type="predicted"/>
<dbReference type="EMBL" id="UGNV01000001">
    <property type="protein sequence ID" value="STX28172.1"/>
    <property type="molecule type" value="Genomic_DNA"/>
</dbReference>
<accession>A0A378HZJ4</accession>
<gene>
    <name evidence="1" type="ORF">NCTC13315_00696</name>
</gene>
<dbReference type="RefSeq" id="WP_115301940.1">
    <property type="nucleotide sequence ID" value="NZ_CAAAHO010000001.1"/>
</dbReference>
<reference evidence="1 2" key="1">
    <citation type="submission" date="2018-06" db="EMBL/GenBank/DDBJ databases">
        <authorList>
            <consortium name="Pathogen Informatics"/>
            <person name="Doyle S."/>
        </authorList>
    </citation>
    <scope>NUCLEOTIDE SEQUENCE [LARGE SCALE GENOMIC DNA]</scope>
    <source>
        <strain evidence="1 2">NCTC13315</strain>
    </source>
</reference>
<evidence type="ECO:0000313" key="2">
    <source>
        <dbReference type="Proteomes" id="UP000254968"/>
    </source>
</evidence>
<sequence length="135" mass="16322">MKLTSLDELLQYKNQQVVHYFCHHYPTFSEQQAHQLFRDLLAWMWLTLQRKSDNRHTFLFGPLLPLDTLWHAFILHTRDYQAFCQLYFGQFFHHDVEPIGQAHEVSPDELADFLEDCFTYLGEDWVERYFSEAFA</sequence>